<accession>A0A0Q0WYH0</accession>
<dbReference type="InterPro" id="IPR051200">
    <property type="entry name" value="Host-pathogen_enzymatic-act"/>
</dbReference>
<sequence>MGDSPWGAVGVGSEVYVSRSESIAVSVIDTNINEVVGAAINTVRNVRDLLHDTSEGKVYAIGNGNDSMAVIDVASDKKVSFYDTVVGPDSLALSHDGKELYICGDNGISSQVGRYDVENDYKNTVVFDAELALQGIACGNPSQTPGGKRYLYVCSFATDEIRIIEVVDAETLIFTDQVIKVGTHPRAIAINAAGTHAYVANMDSNNISVINLKTYEDIVTIEVGVRPGKVKINPVTGWIYVSNFGAINPRGKGSISILDPSTHKFVQTLELDGTPVGIGFSSDGLYGYVCMWDKDEVQVFELDVQ</sequence>
<dbReference type="Pfam" id="PF10282">
    <property type="entry name" value="Lactonase"/>
    <property type="match status" value="1"/>
</dbReference>
<dbReference type="InterPro" id="IPR019405">
    <property type="entry name" value="Lactonase_7-beta_prop"/>
</dbReference>
<evidence type="ECO:0000313" key="1">
    <source>
        <dbReference type="EMBL" id="KQB52503.1"/>
    </source>
</evidence>
<proteinExistence type="predicted"/>
<dbReference type="Proteomes" id="UP000050342">
    <property type="component" value="Unassembled WGS sequence"/>
</dbReference>
<dbReference type="PANTHER" id="PTHR47197:SF3">
    <property type="entry name" value="DIHYDRO-HEME D1 DEHYDROGENASE"/>
    <property type="match status" value="1"/>
</dbReference>
<dbReference type="InterPro" id="IPR015943">
    <property type="entry name" value="WD40/YVTN_repeat-like_dom_sf"/>
</dbReference>
<evidence type="ECO:0000313" key="2">
    <source>
        <dbReference type="Proteomes" id="UP000050342"/>
    </source>
</evidence>
<evidence type="ECO:0008006" key="3">
    <source>
        <dbReference type="Google" id="ProtNLM"/>
    </source>
</evidence>
<dbReference type="AlphaFoldDB" id="A0A0Q0WYH0"/>
<dbReference type="NCBIfam" id="TIGR02276">
    <property type="entry name" value="beta_rpt_yvtn"/>
    <property type="match status" value="1"/>
</dbReference>
<dbReference type="EMBL" id="LLWH01000194">
    <property type="protein sequence ID" value="KQB52503.1"/>
    <property type="molecule type" value="Genomic_DNA"/>
</dbReference>
<name>A0A0Q0WYH0_9PSED</name>
<dbReference type="Gene3D" id="2.130.10.10">
    <property type="entry name" value="YVTN repeat-like/Quinoprotein amine dehydrogenase"/>
    <property type="match status" value="2"/>
</dbReference>
<dbReference type="STRING" id="1563157.AQS70_14185"/>
<dbReference type="InterPro" id="IPR011964">
    <property type="entry name" value="YVTN_b-propeller_repeat"/>
</dbReference>
<reference evidence="1 2" key="1">
    <citation type="submission" date="2015-10" db="EMBL/GenBank/DDBJ databases">
        <title>Pseudomonas helleri sp. nov. and Pseudomonas weihenstephanensis sp. nov., isolated from raw cows milk.</title>
        <authorList>
            <person name="Von Neubeck M."/>
            <person name="Huptas C."/>
            <person name="Wenning M."/>
            <person name="Scherer S."/>
        </authorList>
    </citation>
    <scope>NUCLEOTIDE SEQUENCE [LARGE SCALE GENOMIC DNA]</scope>
    <source>
        <strain evidence="1 2">BSTT44</strain>
    </source>
</reference>
<dbReference type="InterPro" id="IPR011048">
    <property type="entry name" value="Haem_d1_sf"/>
</dbReference>
<keyword evidence="2" id="KW-1185">Reference proteome</keyword>
<dbReference type="SUPFAM" id="SSF51004">
    <property type="entry name" value="C-terminal (heme d1) domain of cytochrome cd1-nitrite reductase"/>
    <property type="match status" value="1"/>
</dbReference>
<gene>
    <name evidence="1" type="ORF">AQS70_14185</name>
</gene>
<dbReference type="PANTHER" id="PTHR47197">
    <property type="entry name" value="PROTEIN NIRF"/>
    <property type="match status" value="1"/>
</dbReference>
<protein>
    <recommendedName>
        <fullName evidence="3">YncE family protein</fullName>
    </recommendedName>
</protein>
<comment type="caution">
    <text evidence="1">The sequence shown here is derived from an EMBL/GenBank/DDBJ whole genome shotgun (WGS) entry which is preliminary data.</text>
</comment>
<organism evidence="1 2">
    <name type="scientific">Pseudomonas endophytica</name>
    <dbReference type="NCBI Taxonomy" id="1563157"/>
    <lineage>
        <taxon>Bacteria</taxon>
        <taxon>Pseudomonadati</taxon>
        <taxon>Pseudomonadota</taxon>
        <taxon>Gammaproteobacteria</taxon>
        <taxon>Pseudomonadales</taxon>
        <taxon>Pseudomonadaceae</taxon>
        <taxon>Pseudomonas</taxon>
    </lineage>
</organism>